<protein>
    <submittedName>
        <fullName evidence="2">MaoC family dehydratase N-terminal domain-containing protein</fullName>
    </submittedName>
</protein>
<evidence type="ECO:0000313" key="2">
    <source>
        <dbReference type="EMBL" id="MFC7331036.1"/>
    </source>
</evidence>
<proteinExistence type="predicted"/>
<comment type="caution">
    <text evidence="2">The sequence shown here is derived from an EMBL/GenBank/DDBJ whole genome shotgun (WGS) entry which is preliminary data.</text>
</comment>
<evidence type="ECO:0000259" key="1">
    <source>
        <dbReference type="Pfam" id="PF13452"/>
    </source>
</evidence>
<dbReference type="Pfam" id="PF13452">
    <property type="entry name" value="FAS1_DH_region"/>
    <property type="match status" value="1"/>
</dbReference>
<dbReference type="SUPFAM" id="SSF54637">
    <property type="entry name" value="Thioesterase/thiol ester dehydrase-isomerase"/>
    <property type="match status" value="1"/>
</dbReference>
<reference evidence="3" key="1">
    <citation type="journal article" date="2019" name="Int. J. Syst. Evol. Microbiol.">
        <title>The Global Catalogue of Microorganisms (GCM) 10K type strain sequencing project: providing services to taxonomists for standard genome sequencing and annotation.</title>
        <authorList>
            <consortium name="The Broad Institute Genomics Platform"/>
            <consortium name="The Broad Institute Genome Sequencing Center for Infectious Disease"/>
            <person name="Wu L."/>
            <person name="Ma J."/>
        </authorList>
    </citation>
    <scope>NUCLEOTIDE SEQUENCE [LARGE SCALE GENOMIC DNA]</scope>
    <source>
        <strain evidence="3">CGMCC 4.7382</strain>
    </source>
</reference>
<accession>A0ABW2KM14</accession>
<dbReference type="EMBL" id="JBHTBH010000015">
    <property type="protein sequence ID" value="MFC7331036.1"/>
    <property type="molecule type" value="Genomic_DNA"/>
</dbReference>
<dbReference type="InterPro" id="IPR029069">
    <property type="entry name" value="HotDog_dom_sf"/>
</dbReference>
<dbReference type="RefSeq" id="WP_379873674.1">
    <property type="nucleotide sequence ID" value="NZ_JBHTBH010000015.1"/>
</dbReference>
<evidence type="ECO:0000313" key="3">
    <source>
        <dbReference type="Proteomes" id="UP001596540"/>
    </source>
</evidence>
<feature type="domain" description="FAS1-like dehydratase" evidence="1">
    <location>
        <begin position="53"/>
        <end position="133"/>
    </location>
</feature>
<name>A0ABW2KM14_9ACTN</name>
<keyword evidence="3" id="KW-1185">Reference proteome</keyword>
<dbReference type="InterPro" id="IPR039569">
    <property type="entry name" value="FAS1-like_DH_region"/>
</dbReference>
<sequence>MTDGQDGRDGRESPAMAALRSAVGWRGPARIDTVERRHLHSYQDAIGAARSDEAPLTFAACFLREPPDCPPALRYGTGWLNGEDAFEGHRPVRVGAVLHSAPRLTDVAEKRGRSGTFALLTFVTDFTDEHGGLLVRHTGVRLRR</sequence>
<gene>
    <name evidence="2" type="ORF">ACFQRF_25185</name>
</gene>
<dbReference type="Gene3D" id="3.10.129.10">
    <property type="entry name" value="Hotdog Thioesterase"/>
    <property type="match status" value="1"/>
</dbReference>
<dbReference type="Proteomes" id="UP001596540">
    <property type="component" value="Unassembled WGS sequence"/>
</dbReference>
<organism evidence="2 3">
    <name type="scientific">Marinactinospora rubrisoli</name>
    <dbReference type="NCBI Taxonomy" id="2715399"/>
    <lineage>
        <taxon>Bacteria</taxon>
        <taxon>Bacillati</taxon>
        <taxon>Actinomycetota</taxon>
        <taxon>Actinomycetes</taxon>
        <taxon>Streptosporangiales</taxon>
        <taxon>Nocardiopsidaceae</taxon>
        <taxon>Marinactinospora</taxon>
    </lineage>
</organism>